<dbReference type="PROSITE" id="PS51704">
    <property type="entry name" value="GP_PDE"/>
    <property type="match status" value="1"/>
</dbReference>
<dbReference type="CDD" id="cd08566">
    <property type="entry name" value="GDPD_AtGDE_like"/>
    <property type="match status" value="1"/>
</dbReference>
<dbReference type="GO" id="GO:0006580">
    <property type="term" value="P:ethanolamine metabolic process"/>
    <property type="evidence" value="ECO:0007669"/>
    <property type="project" value="TreeGrafter"/>
</dbReference>
<accession>A0A506TUX7</accession>
<dbReference type="GO" id="GO:0008889">
    <property type="term" value="F:glycerophosphodiester phosphodiesterase activity"/>
    <property type="evidence" value="ECO:0007669"/>
    <property type="project" value="TreeGrafter"/>
</dbReference>
<feature type="domain" description="GP-PDE" evidence="2">
    <location>
        <begin position="44"/>
        <end position="326"/>
    </location>
</feature>
<protein>
    <submittedName>
        <fullName evidence="3">Glycerophosphodiester phosphodiesterase family protein</fullName>
    </submittedName>
</protein>
<dbReference type="GO" id="GO:0006644">
    <property type="term" value="P:phospholipid metabolic process"/>
    <property type="evidence" value="ECO:0007669"/>
    <property type="project" value="TreeGrafter"/>
</dbReference>
<evidence type="ECO:0000313" key="3">
    <source>
        <dbReference type="EMBL" id="TPW25873.1"/>
    </source>
</evidence>
<dbReference type="PANTHER" id="PTHR46320:SF1">
    <property type="entry name" value="GLYCEROPHOSPHODIESTER PHOSPHODIESTERASE 1"/>
    <property type="match status" value="1"/>
</dbReference>
<gene>
    <name evidence="3" type="ORF">FJU11_17425</name>
</gene>
<feature type="signal peptide" evidence="1">
    <location>
        <begin position="1"/>
        <end position="20"/>
    </location>
</feature>
<dbReference type="AlphaFoldDB" id="A0A506TUX7"/>
<comment type="caution">
    <text evidence="3">The sequence shown here is derived from an EMBL/GenBank/DDBJ whole genome shotgun (WGS) entry which is preliminary data.</text>
</comment>
<dbReference type="Proteomes" id="UP000320314">
    <property type="component" value="Unassembled WGS sequence"/>
</dbReference>
<dbReference type="Gene3D" id="3.20.20.190">
    <property type="entry name" value="Phosphatidylinositol (PI) phosphodiesterase"/>
    <property type="match status" value="1"/>
</dbReference>
<dbReference type="InterPro" id="IPR017946">
    <property type="entry name" value="PLC-like_Pdiesterase_TIM-brl"/>
</dbReference>
<organism evidence="3 4">
    <name type="scientific">Pararhizobium mangrovi</name>
    <dbReference type="NCBI Taxonomy" id="2590452"/>
    <lineage>
        <taxon>Bacteria</taxon>
        <taxon>Pseudomonadati</taxon>
        <taxon>Pseudomonadota</taxon>
        <taxon>Alphaproteobacteria</taxon>
        <taxon>Hyphomicrobiales</taxon>
        <taxon>Rhizobiaceae</taxon>
        <taxon>Rhizobium/Agrobacterium group</taxon>
        <taxon>Pararhizobium</taxon>
    </lineage>
</organism>
<proteinExistence type="predicted"/>
<dbReference type="Pfam" id="PF16387">
    <property type="entry name" value="DUF4996"/>
    <property type="match status" value="1"/>
</dbReference>
<dbReference type="GO" id="GO:0005886">
    <property type="term" value="C:plasma membrane"/>
    <property type="evidence" value="ECO:0007669"/>
    <property type="project" value="TreeGrafter"/>
</dbReference>
<dbReference type="InterPro" id="IPR030395">
    <property type="entry name" value="GP_PDE_dom"/>
</dbReference>
<dbReference type="OrthoDB" id="9809317at2"/>
<evidence type="ECO:0000259" key="2">
    <source>
        <dbReference type="PROSITE" id="PS51704"/>
    </source>
</evidence>
<keyword evidence="1" id="KW-0732">Signal</keyword>
<feature type="chain" id="PRO_5021363834" evidence="1">
    <location>
        <begin position="21"/>
        <end position="346"/>
    </location>
</feature>
<evidence type="ECO:0000256" key="1">
    <source>
        <dbReference type="SAM" id="SignalP"/>
    </source>
</evidence>
<dbReference type="GO" id="GO:0070291">
    <property type="term" value="P:N-acylethanolamine metabolic process"/>
    <property type="evidence" value="ECO:0007669"/>
    <property type="project" value="TreeGrafter"/>
</dbReference>
<dbReference type="PANTHER" id="PTHR46320">
    <property type="entry name" value="GLYCEROPHOSPHODIESTER PHOSPHODIESTERASE 1"/>
    <property type="match status" value="1"/>
</dbReference>
<dbReference type="PROSITE" id="PS50007">
    <property type="entry name" value="PIPLC_X_DOMAIN"/>
    <property type="match status" value="1"/>
</dbReference>
<reference evidence="3 4" key="1">
    <citation type="submission" date="2019-06" db="EMBL/GenBank/DDBJ databases">
        <authorList>
            <person name="Li M."/>
        </authorList>
    </citation>
    <scope>NUCLEOTIDE SEQUENCE [LARGE SCALE GENOMIC DNA]</scope>
    <source>
        <strain evidence="3 4">BGMRC6574</strain>
    </source>
</reference>
<name>A0A506TUX7_9HYPH</name>
<dbReference type="EMBL" id="VHLH01000046">
    <property type="protein sequence ID" value="TPW25873.1"/>
    <property type="molecule type" value="Genomic_DNA"/>
</dbReference>
<dbReference type="RefSeq" id="WP_141168354.1">
    <property type="nucleotide sequence ID" value="NZ_VHLH01000046.1"/>
</dbReference>
<dbReference type="SUPFAM" id="SSF51695">
    <property type="entry name" value="PLC-like phosphodiesterases"/>
    <property type="match status" value="1"/>
</dbReference>
<evidence type="ECO:0000313" key="4">
    <source>
        <dbReference type="Proteomes" id="UP000320314"/>
    </source>
</evidence>
<dbReference type="InterPro" id="IPR032160">
    <property type="entry name" value="DUF4996"/>
</dbReference>
<sequence>MRRTVLLLATAIMAGTTIHAAAAQSRAEQIRERLDDANRWRGHVMVVAHRTGWKENGRTRFAEDSVAAIRHSVALGAEMVELDVRKSADGALVIVHDSWLNRTTTCTGEVAKTTLAELKRCHLVIEDTGEVTDETVPTLKDVLRAAKDDILVNIDNKLGPEILPEIAREAREIGVSRQIVMKANLWNQERIDRFKRLMARMDGGIVFMPIFADDAVGDAGFIRHATKAFSAPAAELIDWHADDEPVTRDGGALFSAKVRAAAIAGNWHIWADTYAIVNKPDGMLSGGRGDAMALAEGNGDAVYGFWVDRGATMIQTDEPKAAIAWLEKHGRRIPYDDEAPVLATRQ</sequence>
<keyword evidence="4" id="KW-1185">Reference proteome</keyword>
<dbReference type="Pfam" id="PF03009">
    <property type="entry name" value="GDPD"/>
    <property type="match status" value="1"/>
</dbReference>